<evidence type="ECO:0000313" key="3">
    <source>
        <dbReference type="EMBL" id="AEJ20082.1"/>
    </source>
</evidence>
<evidence type="ECO:0000256" key="1">
    <source>
        <dbReference type="SAM" id="MobiDB-lite"/>
    </source>
</evidence>
<sequence length="72" mass="8261">MNLQELLQLLPRVLTSWEVLGVTVVLVMYFFLVFYVARLYSRPKSFSMMASPKKPAKTKPETKAPAEPEVED</sequence>
<gene>
    <name evidence="3" type="ordered locus">Spica_1953</name>
</gene>
<keyword evidence="2" id="KW-1133">Transmembrane helix</keyword>
<dbReference type="RefSeq" id="WP_013969372.1">
    <property type="nucleotide sequence ID" value="NC_015732.1"/>
</dbReference>
<dbReference type="AlphaFoldDB" id="F8EXR8"/>
<feature type="transmembrane region" description="Helical" evidence="2">
    <location>
        <begin position="20"/>
        <end position="40"/>
    </location>
</feature>
<dbReference type="EMBL" id="CP002868">
    <property type="protein sequence ID" value="AEJ20082.1"/>
    <property type="molecule type" value="Genomic_DNA"/>
</dbReference>
<dbReference type="Proteomes" id="UP000000503">
    <property type="component" value="Chromosome"/>
</dbReference>
<protein>
    <submittedName>
        <fullName evidence="3">Uncharacterized protein</fullName>
    </submittedName>
</protein>
<keyword evidence="4" id="KW-1185">Reference proteome</keyword>
<dbReference type="HOGENOM" id="CLU_2721086_0_0_12"/>
<dbReference type="eggNOG" id="ENOG5031CZU">
    <property type="taxonomic scope" value="Bacteria"/>
</dbReference>
<accession>F8EXR8</accession>
<dbReference type="STRING" id="744872.Spica_1953"/>
<keyword evidence="2" id="KW-0472">Membrane</keyword>
<keyword evidence="2" id="KW-0812">Transmembrane</keyword>
<feature type="region of interest" description="Disordered" evidence="1">
    <location>
        <begin position="47"/>
        <end position="72"/>
    </location>
</feature>
<dbReference type="KEGG" id="scd:Spica_1953"/>
<evidence type="ECO:0000313" key="4">
    <source>
        <dbReference type="Proteomes" id="UP000000503"/>
    </source>
</evidence>
<organism evidence="3 4">
    <name type="scientific">Gracilinema caldarium (strain ATCC 51460 / DSM 7334 / H1)</name>
    <name type="common">Treponema caldarium</name>
    <dbReference type="NCBI Taxonomy" id="744872"/>
    <lineage>
        <taxon>Bacteria</taxon>
        <taxon>Pseudomonadati</taxon>
        <taxon>Spirochaetota</taxon>
        <taxon>Spirochaetia</taxon>
        <taxon>Spirochaetales</taxon>
        <taxon>Breznakiellaceae</taxon>
        <taxon>Gracilinema</taxon>
    </lineage>
</organism>
<proteinExistence type="predicted"/>
<reference evidence="4" key="1">
    <citation type="journal article" date="2013" name="Stand. Genomic Sci.">
        <title>Genome sequence of the thermophilic fresh-water bacterium Spirochaeta caldaria type strain (H1(T)), reclassification of Spirochaeta caldaria, Spirochaeta stenostrepta, and Spirochaeta zuelzerae in the genus Treponema as Treponema caldaria comb. nov., Treponema stenostrepta comb. nov., and Treponema zuelzerae comb. nov., and emendation of the genus Treponema.</title>
        <authorList>
            <person name="Abt B."/>
            <person name="Goker M."/>
            <person name="Scheuner C."/>
            <person name="Han C."/>
            <person name="Lu M."/>
            <person name="Misra M."/>
            <person name="Lapidus A."/>
            <person name="Nolan M."/>
            <person name="Lucas S."/>
            <person name="Hammon N."/>
            <person name="Deshpande S."/>
            <person name="Cheng J.F."/>
            <person name="Tapia R."/>
            <person name="Goodwin L.A."/>
            <person name="Pitluck S."/>
            <person name="Liolios K."/>
            <person name="Pagani I."/>
            <person name="Ivanova N."/>
            <person name="Mavromatis K."/>
            <person name="Mikhailova N."/>
            <person name="Huntemann M."/>
            <person name="Pati A."/>
            <person name="Chen A."/>
            <person name="Palaniappan K."/>
            <person name="Land M."/>
            <person name="Hauser L."/>
            <person name="Jeffries C.D."/>
            <person name="Rohde M."/>
            <person name="Spring S."/>
            <person name="Gronow S."/>
            <person name="Detter J.C."/>
            <person name="Bristow J."/>
            <person name="Eisen J.A."/>
            <person name="Markowitz V."/>
            <person name="Hugenholtz P."/>
            <person name="Kyrpides N.C."/>
            <person name="Woyke T."/>
            <person name="Klenk H.P."/>
        </authorList>
    </citation>
    <scope>NUCLEOTIDE SEQUENCE</scope>
    <source>
        <strain evidence="4">ATCC 51460 / DSM 7334 / H1</strain>
    </source>
</reference>
<name>F8EXR8_GRAC1</name>
<evidence type="ECO:0000256" key="2">
    <source>
        <dbReference type="SAM" id="Phobius"/>
    </source>
</evidence>